<dbReference type="Proteomes" id="UP000827092">
    <property type="component" value="Unassembled WGS sequence"/>
</dbReference>
<feature type="region of interest" description="Disordered" evidence="1">
    <location>
        <begin position="1"/>
        <end position="28"/>
    </location>
</feature>
<name>A0AAV6UWT9_9ARAC</name>
<evidence type="ECO:0000313" key="2">
    <source>
        <dbReference type="EMBL" id="KAG8187771.1"/>
    </source>
</evidence>
<feature type="compositionally biased region" description="Polar residues" evidence="1">
    <location>
        <begin position="61"/>
        <end position="74"/>
    </location>
</feature>
<evidence type="ECO:0000256" key="1">
    <source>
        <dbReference type="SAM" id="MobiDB-lite"/>
    </source>
</evidence>
<dbReference type="EMBL" id="JAFNEN010000260">
    <property type="protein sequence ID" value="KAG8187771.1"/>
    <property type="molecule type" value="Genomic_DNA"/>
</dbReference>
<proteinExistence type="predicted"/>
<evidence type="ECO:0000313" key="3">
    <source>
        <dbReference type="Proteomes" id="UP000827092"/>
    </source>
</evidence>
<protein>
    <submittedName>
        <fullName evidence="2">Uncharacterized protein</fullName>
    </submittedName>
</protein>
<gene>
    <name evidence="2" type="ORF">JTE90_018770</name>
</gene>
<dbReference type="AlphaFoldDB" id="A0AAV6UWT9"/>
<reference evidence="2 3" key="1">
    <citation type="journal article" date="2022" name="Nat. Ecol. Evol.">
        <title>A masculinizing supergene underlies an exaggerated male reproductive morph in a spider.</title>
        <authorList>
            <person name="Hendrickx F."/>
            <person name="De Corte Z."/>
            <person name="Sonet G."/>
            <person name="Van Belleghem S.M."/>
            <person name="Kostlbacher S."/>
            <person name="Vangestel C."/>
        </authorList>
    </citation>
    <scope>NUCLEOTIDE SEQUENCE [LARGE SCALE GENOMIC DNA]</scope>
    <source>
        <strain evidence="2">W744_W776</strain>
    </source>
</reference>
<organism evidence="2 3">
    <name type="scientific">Oedothorax gibbosus</name>
    <dbReference type="NCBI Taxonomy" id="931172"/>
    <lineage>
        <taxon>Eukaryota</taxon>
        <taxon>Metazoa</taxon>
        <taxon>Ecdysozoa</taxon>
        <taxon>Arthropoda</taxon>
        <taxon>Chelicerata</taxon>
        <taxon>Arachnida</taxon>
        <taxon>Araneae</taxon>
        <taxon>Araneomorphae</taxon>
        <taxon>Entelegynae</taxon>
        <taxon>Araneoidea</taxon>
        <taxon>Linyphiidae</taxon>
        <taxon>Erigoninae</taxon>
        <taxon>Oedothorax</taxon>
    </lineage>
</organism>
<accession>A0AAV6UWT9</accession>
<comment type="caution">
    <text evidence="2">The sequence shown here is derived from an EMBL/GenBank/DDBJ whole genome shotgun (WGS) entry which is preliminary data.</text>
</comment>
<feature type="region of interest" description="Disordered" evidence="1">
    <location>
        <begin position="59"/>
        <end position="86"/>
    </location>
</feature>
<sequence>MKFSEEQRSGVTAYPKHQNPGPIIKSSSVLPNLIQQYISSPPNQYHNDPHSPAVIRRSDQQIDQSSNNPNNLQGAQIIAQKGDLND</sequence>
<keyword evidence="3" id="KW-1185">Reference proteome</keyword>